<sequence length="562" mass="63523">MLPQKKRTRAQESSSAIERLYITMRHLFNRGFYKPGGVSGQSLRSSLLELSPEIYGSIADPDKVELNGLTYVVDRLPRGIEECRYIHFTSEEGFEAAFEPIVPARRRHLCFRIDADQMNIQVTHGRSEIYDALTHLTFLYNEADKIMRHARLPEGGTSREWRKIEQFVCQPAALDENTREVYLSYLSILLGRSFEEIREVYDKFATPDDPDRIFRLVYHMGRLSLQEAAEGKDREIVFSSLLRERIGHHVHGERWAVQVKNRLVELGLEKRPLHIISANTHSVMNILYARDALEQVGKKIPDDLYLTLSREKNRALRELVSRYAESHGMTYVADAAGANVDVQVFDVRAVPSLAKHFEALPEGQAPVLFVLDYAFGEQAFEIMDELLKPIDRPQGGKEFLDVRSVSIMGKAGILEGGKGDIMVPTAYIFEGTADNYPLDNALCADDFQGCGLRVFEGPLITVLGTSLQNKDVLEFFHRSSWRAIGLEMEGAHYQKAIQAHSRIRGNISRDVQLNYAYYASDNPLDTSLTLASGPLGEAGVRPTYLVTEKILGKILPQISFAR</sequence>
<dbReference type="InterPro" id="IPR054204">
    <property type="entry name" value="DUF6909"/>
</dbReference>
<reference evidence="1" key="1">
    <citation type="submission" date="2020-10" db="EMBL/GenBank/DDBJ databases">
        <authorList>
            <person name="Gilroy R."/>
        </authorList>
    </citation>
    <scope>NUCLEOTIDE SEQUENCE</scope>
    <source>
        <strain evidence="1">1383</strain>
    </source>
</reference>
<dbReference type="AlphaFoldDB" id="A0A9D1HBY7"/>
<gene>
    <name evidence="1" type="ORF">IAC44_04655</name>
</gene>
<organism evidence="1 2">
    <name type="scientific">Candidatus Merdimorpha stercoravium</name>
    <dbReference type="NCBI Taxonomy" id="2840863"/>
    <lineage>
        <taxon>Bacteria</taxon>
        <taxon>Pseudomonadati</taxon>
        <taxon>Bacteroidota</taxon>
        <taxon>Flavobacteriia</taxon>
        <taxon>Flavobacteriales</taxon>
        <taxon>Candidatus Merdimorpha</taxon>
    </lineage>
</organism>
<evidence type="ECO:0000313" key="1">
    <source>
        <dbReference type="EMBL" id="HIT98112.1"/>
    </source>
</evidence>
<comment type="caution">
    <text evidence="1">The sequence shown here is derived from an EMBL/GenBank/DDBJ whole genome shotgun (WGS) entry which is preliminary data.</text>
</comment>
<name>A0A9D1HBY7_9FLAO</name>
<evidence type="ECO:0000313" key="2">
    <source>
        <dbReference type="Proteomes" id="UP000824161"/>
    </source>
</evidence>
<dbReference type="Proteomes" id="UP000824161">
    <property type="component" value="Unassembled WGS sequence"/>
</dbReference>
<dbReference type="EMBL" id="DVLY01000111">
    <property type="protein sequence ID" value="HIT98112.1"/>
    <property type="molecule type" value="Genomic_DNA"/>
</dbReference>
<reference evidence="1" key="2">
    <citation type="journal article" date="2021" name="PeerJ">
        <title>Extensive microbial diversity within the chicken gut microbiome revealed by metagenomics and culture.</title>
        <authorList>
            <person name="Gilroy R."/>
            <person name="Ravi A."/>
            <person name="Getino M."/>
            <person name="Pursley I."/>
            <person name="Horton D.L."/>
            <person name="Alikhan N.F."/>
            <person name="Baker D."/>
            <person name="Gharbi K."/>
            <person name="Hall N."/>
            <person name="Watson M."/>
            <person name="Adriaenssens E.M."/>
            <person name="Foster-Nyarko E."/>
            <person name="Jarju S."/>
            <person name="Secka A."/>
            <person name="Antonio M."/>
            <person name="Oren A."/>
            <person name="Chaudhuri R.R."/>
            <person name="La Ragione R."/>
            <person name="Hildebrand F."/>
            <person name="Pallen M.J."/>
        </authorList>
    </citation>
    <scope>NUCLEOTIDE SEQUENCE</scope>
    <source>
        <strain evidence="1">1383</strain>
    </source>
</reference>
<proteinExistence type="predicted"/>
<dbReference type="Pfam" id="PF21850">
    <property type="entry name" value="DUF6909"/>
    <property type="match status" value="2"/>
</dbReference>
<protein>
    <submittedName>
        <fullName evidence="1">Uncharacterized protein</fullName>
    </submittedName>
</protein>
<accession>A0A9D1HBY7</accession>